<dbReference type="Proteomes" id="UP000289184">
    <property type="component" value="Unassembled WGS sequence"/>
</dbReference>
<reference evidence="1 2" key="1">
    <citation type="submission" date="2018-07" db="EMBL/GenBank/DDBJ databases">
        <authorList>
            <person name="Peeters C."/>
        </authorList>
    </citation>
    <scope>NUCLEOTIDE SEQUENCE [LARGE SCALE GENOMIC DNA]</scope>
    <source>
        <strain evidence="1 2">LMG 3411</strain>
    </source>
</reference>
<evidence type="ECO:0000313" key="2">
    <source>
        <dbReference type="Proteomes" id="UP000289184"/>
    </source>
</evidence>
<organism evidence="1 2">
    <name type="scientific">Achromobacter agilis</name>
    <dbReference type="NCBI Taxonomy" id="1353888"/>
    <lineage>
        <taxon>Bacteria</taxon>
        <taxon>Pseudomonadati</taxon>
        <taxon>Pseudomonadota</taxon>
        <taxon>Betaproteobacteria</taxon>
        <taxon>Burkholderiales</taxon>
        <taxon>Alcaligenaceae</taxon>
        <taxon>Achromobacter</taxon>
    </lineage>
</organism>
<keyword evidence="2" id="KW-1185">Reference proteome</keyword>
<sequence>MKGLDLETVSPGVPIVGWLLDGPQPEFTDVISVARRWMADGQRVTEVIRAEDYRGRPLASPERTVMRACRLAGRG</sequence>
<dbReference type="OrthoDB" id="8657306at2"/>
<proteinExistence type="predicted"/>
<accession>A0A446CE63</accession>
<name>A0A446CE63_9BURK</name>
<dbReference type="RefSeq" id="WP_129527619.1">
    <property type="nucleotide sequence ID" value="NZ_UFQB01000008.1"/>
</dbReference>
<gene>
    <name evidence="1" type="ORF">AGI3411_02417</name>
</gene>
<protein>
    <submittedName>
        <fullName evidence="1">Uncharacterized protein</fullName>
    </submittedName>
</protein>
<dbReference type="EMBL" id="UFQB01000008">
    <property type="protein sequence ID" value="SSW66132.1"/>
    <property type="molecule type" value="Genomic_DNA"/>
</dbReference>
<evidence type="ECO:0000313" key="1">
    <source>
        <dbReference type="EMBL" id="SSW66132.1"/>
    </source>
</evidence>
<dbReference type="AlphaFoldDB" id="A0A446CE63"/>